<dbReference type="Gene3D" id="1.10.1580.10">
    <property type="match status" value="1"/>
</dbReference>
<organism evidence="9 10">
    <name type="scientific">Citrullus colocynthis</name>
    <name type="common">colocynth</name>
    <dbReference type="NCBI Taxonomy" id="252529"/>
    <lineage>
        <taxon>Eukaryota</taxon>
        <taxon>Viridiplantae</taxon>
        <taxon>Streptophyta</taxon>
        <taxon>Embryophyta</taxon>
        <taxon>Tracheophyta</taxon>
        <taxon>Spermatophyta</taxon>
        <taxon>Magnoliopsida</taxon>
        <taxon>eudicotyledons</taxon>
        <taxon>Gunneridae</taxon>
        <taxon>Pentapetalae</taxon>
        <taxon>rosids</taxon>
        <taxon>fabids</taxon>
        <taxon>Cucurbitales</taxon>
        <taxon>Cucurbitaceae</taxon>
        <taxon>Benincaseae</taxon>
        <taxon>Citrullus</taxon>
    </lineage>
</organism>
<accession>A0ABP0XUC1</accession>
<evidence type="ECO:0000256" key="4">
    <source>
        <dbReference type="ARBA" id="ARBA00022741"/>
    </source>
</evidence>
<feature type="compositionally biased region" description="Basic residues" evidence="7">
    <location>
        <begin position="168"/>
        <end position="183"/>
    </location>
</feature>
<feature type="region of interest" description="Disordered" evidence="7">
    <location>
        <begin position="521"/>
        <end position="552"/>
    </location>
</feature>
<keyword evidence="3" id="KW-0690">Ribosome biogenesis</keyword>
<reference evidence="9 10" key="1">
    <citation type="submission" date="2024-03" db="EMBL/GenBank/DDBJ databases">
        <authorList>
            <person name="Gkanogiannis A."/>
            <person name="Becerra Lopez-Lavalle L."/>
        </authorList>
    </citation>
    <scope>NUCLEOTIDE SEQUENCE [LARGE SCALE GENOMIC DNA]</scope>
</reference>
<evidence type="ECO:0000313" key="9">
    <source>
        <dbReference type="EMBL" id="CAK9311760.1"/>
    </source>
</evidence>
<gene>
    <name evidence="9" type="ORF">CITCOLO1_LOCUS3426</name>
</gene>
<evidence type="ECO:0000256" key="5">
    <source>
        <dbReference type="ARBA" id="ARBA00023134"/>
    </source>
</evidence>
<evidence type="ECO:0000256" key="6">
    <source>
        <dbReference type="ARBA" id="ARBA00023242"/>
    </source>
</evidence>
<dbReference type="PROSITE" id="PS50833">
    <property type="entry name" value="BRIX"/>
    <property type="match status" value="1"/>
</dbReference>
<comment type="subcellular location">
    <subcellularLocation>
        <location evidence="1">Nucleus</location>
        <location evidence="1">Nucleolus</location>
    </subcellularLocation>
</comment>
<name>A0ABP0XUC1_9ROSI</name>
<keyword evidence="4" id="KW-0547">Nucleotide-binding</keyword>
<sequence length="552" mass="62420">MIAYGVLPIDRMTEHREAIQVVANRVPRHVIEDVYKINLPKPKPYEPQSRPPLASELLKAYCVSRGYVASSGLPDETRASRQILKDYVDGKIPHHELPPGMSIEDHIQEEDAGTLELSDTNDSDLNDVEDSNMDGKNAPGFEQVADYLDSFDLANGLAKPSITEKKPKASHKHHKQPQRKKDRSWRIGNDGGDGMPAVRVLQNPINSGPLTGKSVVVPPAAAVADNISEGVIFSMVKKRKHSETFPAVSVKKDDAAPERPKRTLMGWKDKEKEVAKQSDSASDHPIFRNKEKVLVTCSRRINFRYRHLMLNIVSLLPHCKKDNKVESRSSKGATLNELVELKGCSSSLFFECRKHKDLYLWMAKCPSGPSVKFLVNAVHTMEELKLTGNHLKGSRPILTFSSNFDKDVHWKLLKEIIVQIFGTPKEHRHSKPYHDHVFVFSIVDDHIWFRNYQIAVPHNESDKVARGGLDKMTLIEVGPRFCLNPIKIFGGSFGGPTLYENPLYVSPNQIRALEKKQKAGRYSKKVKAKTRRKMHELSNPLEPDEFADMWKE</sequence>
<protein>
    <recommendedName>
        <fullName evidence="8">Brix domain-containing protein</fullName>
    </recommendedName>
</protein>
<dbReference type="PANTHER" id="PTHR13634:SF0">
    <property type="entry name" value="RIBOSOME BIOGENESIS PROTEIN BRX1 HOMOLOG"/>
    <property type="match status" value="1"/>
</dbReference>
<dbReference type="Pfam" id="PF04427">
    <property type="entry name" value="Brix"/>
    <property type="match status" value="1"/>
</dbReference>
<evidence type="ECO:0000256" key="7">
    <source>
        <dbReference type="SAM" id="MobiDB-lite"/>
    </source>
</evidence>
<dbReference type="PANTHER" id="PTHR13634">
    <property type="entry name" value="RIBOSOME BIOGENESIS PROTEIN BRIX"/>
    <property type="match status" value="1"/>
</dbReference>
<dbReference type="InterPro" id="IPR026532">
    <property type="entry name" value="BRX1"/>
</dbReference>
<feature type="compositionally biased region" description="Acidic residues" evidence="7">
    <location>
        <begin position="542"/>
        <end position="552"/>
    </location>
</feature>
<feature type="compositionally biased region" description="Basic residues" evidence="7">
    <location>
        <begin position="521"/>
        <end position="534"/>
    </location>
</feature>
<evidence type="ECO:0000256" key="3">
    <source>
        <dbReference type="ARBA" id="ARBA00022517"/>
    </source>
</evidence>
<comment type="similarity">
    <text evidence="2">Belongs to the BRX1 family.</text>
</comment>
<keyword evidence="10" id="KW-1185">Reference proteome</keyword>
<proteinExistence type="inferred from homology"/>
<feature type="region of interest" description="Disordered" evidence="7">
    <location>
        <begin position="161"/>
        <end position="193"/>
    </location>
</feature>
<dbReference type="SMART" id="SM00879">
    <property type="entry name" value="Brix"/>
    <property type="match status" value="1"/>
</dbReference>
<evidence type="ECO:0000256" key="2">
    <source>
        <dbReference type="ARBA" id="ARBA00006369"/>
    </source>
</evidence>
<evidence type="ECO:0000313" key="10">
    <source>
        <dbReference type="Proteomes" id="UP001642487"/>
    </source>
</evidence>
<dbReference type="InterPro" id="IPR007109">
    <property type="entry name" value="Brix"/>
</dbReference>
<dbReference type="Proteomes" id="UP001642487">
    <property type="component" value="Chromosome 10"/>
</dbReference>
<evidence type="ECO:0000256" key="1">
    <source>
        <dbReference type="ARBA" id="ARBA00004604"/>
    </source>
</evidence>
<feature type="domain" description="Brix" evidence="8">
    <location>
        <begin position="291"/>
        <end position="494"/>
    </location>
</feature>
<keyword evidence="5" id="KW-0342">GTP-binding</keyword>
<evidence type="ECO:0000259" key="8">
    <source>
        <dbReference type="PROSITE" id="PS50833"/>
    </source>
</evidence>
<dbReference type="SUPFAM" id="SSF52954">
    <property type="entry name" value="Class II aaRS ABD-related"/>
    <property type="match status" value="1"/>
</dbReference>
<dbReference type="EMBL" id="OZ021744">
    <property type="protein sequence ID" value="CAK9311760.1"/>
    <property type="molecule type" value="Genomic_DNA"/>
</dbReference>
<keyword evidence="6" id="KW-0539">Nucleus</keyword>
<dbReference type="InterPro" id="IPR023179">
    <property type="entry name" value="GTP-bd_ortho_bundle_sf"/>
</dbReference>